<dbReference type="AlphaFoldDB" id="A0A183N319"/>
<gene>
    <name evidence="1" type="ORF">SMRZ_LOCUS22694</name>
</gene>
<proteinExistence type="predicted"/>
<dbReference type="Proteomes" id="UP000277204">
    <property type="component" value="Unassembled WGS sequence"/>
</dbReference>
<evidence type="ECO:0000313" key="1">
    <source>
        <dbReference type="EMBL" id="VDP44241.1"/>
    </source>
</evidence>
<evidence type="ECO:0000313" key="2">
    <source>
        <dbReference type="Proteomes" id="UP000277204"/>
    </source>
</evidence>
<name>A0A183N319_9TREM</name>
<dbReference type="EMBL" id="UZAI01019295">
    <property type="protein sequence ID" value="VDP44241.1"/>
    <property type="molecule type" value="Genomic_DNA"/>
</dbReference>
<protein>
    <submittedName>
        <fullName evidence="1">Uncharacterized protein</fullName>
    </submittedName>
</protein>
<sequence length="90" mass="10165">MSLLKTTATINIGTWNVRKLWETGITSKIFTDPQRYNLTVFGASEKQGTQAEHKMLDTGEIPLYSDHEEHNSLNTQGIALMLSSQYVIHL</sequence>
<organism evidence="1 2">
    <name type="scientific">Schistosoma margrebowiei</name>
    <dbReference type="NCBI Taxonomy" id="48269"/>
    <lineage>
        <taxon>Eukaryota</taxon>
        <taxon>Metazoa</taxon>
        <taxon>Spiralia</taxon>
        <taxon>Lophotrochozoa</taxon>
        <taxon>Platyhelminthes</taxon>
        <taxon>Trematoda</taxon>
        <taxon>Digenea</taxon>
        <taxon>Strigeidida</taxon>
        <taxon>Schistosomatoidea</taxon>
        <taxon>Schistosomatidae</taxon>
        <taxon>Schistosoma</taxon>
    </lineage>
</organism>
<accession>A0A183N319</accession>
<keyword evidence="2" id="KW-1185">Reference proteome</keyword>
<reference evidence="1 2" key="1">
    <citation type="submission" date="2018-11" db="EMBL/GenBank/DDBJ databases">
        <authorList>
            <consortium name="Pathogen Informatics"/>
        </authorList>
    </citation>
    <scope>NUCLEOTIDE SEQUENCE [LARGE SCALE GENOMIC DNA]</scope>
    <source>
        <strain evidence="1 2">Zambia</strain>
    </source>
</reference>